<comment type="caution">
    <text evidence="1">The sequence shown here is derived from an EMBL/GenBank/DDBJ whole genome shotgun (WGS) entry which is preliminary data.</text>
</comment>
<accession>A0ACB5SA04</accession>
<gene>
    <name evidence="1" type="primary">g3012</name>
    <name evidence="1" type="ORF">NpPPO83_00003012</name>
</gene>
<organism evidence="1 2">
    <name type="scientific">Neofusicoccum parvum</name>
    <dbReference type="NCBI Taxonomy" id="310453"/>
    <lineage>
        <taxon>Eukaryota</taxon>
        <taxon>Fungi</taxon>
        <taxon>Dikarya</taxon>
        <taxon>Ascomycota</taxon>
        <taxon>Pezizomycotina</taxon>
        <taxon>Dothideomycetes</taxon>
        <taxon>Dothideomycetes incertae sedis</taxon>
        <taxon>Botryosphaeriales</taxon>
        <taxon>Botryosphaeriaceae</taxon>
        <taxon>Neofusicoccum</taxon>
    </lineage>
</organism>
<sequence length="216" mass="23366">MPRFGRPAIPPGSTILVTGANGFVGSHVINQLLQHGYRVRGAVRDAQKHGWLTQYFDKKYGNGKLELVSVKDMVEEGAFDAAVKGVTGVAHVAAVVSLDTDAENVAKETVRGTMSALKSAAKEPSVKRFVLTSSSSAVRQLADCEGGKTITADEYNDKAVELAKAMDDSLTEREKGLVAYSAAKTKGERAMWDWIKENKPEFVANSGKLLRGNYFQ</sequence>
<keyword evidence="2" id="KW-1185">Reference proteome</keyword>
<evidence type="ECO:0000313" key="2">
    <source>
        <dbReference type="Proteomes" id="UP001165186"/>
    </source>
</evidence>
<name>A0ACB5SA04_9PEZI</name>
<protein>
    <submittedName>
        <fullName evidence="1">Aldehyde reductase</fullName>
    </submittedName>
</protein>
<reference evidence="1" key="1">
    <citation type="submission" date="2024-09" db="EMBL/GenBank/DDBJ databases">
        <title>Draft Genome Sequences of Neofusicoccum parvum.</title>
        <authorList>
            <person name="Ashida A."/>
            <person name="Camagna M."/>
            <person name="Tanaka A."/>
            <person name="Takemoto D."/>
        </authorList>
    </citation>
    <scope>NUCLEOTIDE SEQUENCE</scope>
    <source>
        <strain evidence="1">PPO83</strain>
    </source>
</reference>
<dbReference type="EMBL" id="BSXG01000061">
    <property type="protein sequence ID" value="GME32333.1"/>
    <property type="molecule type" value="Genomic_DNA"/>
</dbReference>
<proteinExistence type="predicted"/>
<dbReference type="Proteomes" id="UP001165186">
    <property type="component" value="Unassembled WGS sequence"/>
</dbReference>
<evidence type="ECO:0000313" key="1">
    <source>
        <dbReference type="EMBL" id="GME32333.1"/>
    </source>
</evidence>